<dbReference type="InterPro" id="IPR001494">
    <property type="entry name" value="Importin-beta_N"/>
</dbReference>
<evidence type="ECO:0000256" key="6">
    <source>
        <dbReference type="ARBA" id="ARBA00023242"/>
    </source>
</evidence>
<evidence type="ECO:0000256" key="1">
    <source>
        <dbReference type="ARBA" id="ARBA00004123"/>
    </source>
</evidence>
<keyword evidence="3" id="KW-0813">Transport</keyword>
<accession>A0A8H2ZK11</accession>
<keyword evidence="6" id="KW-0539">Nucleus</keyword>
<evidence type="ECO:0000256" key="2">
    <source>
        <dbReference type="ARBA" id="ARBA00004496"/>
    </source>
</evidence>
<dbReference type="Proteomes" id="UP000644660">
    <property type="component" value="Unassembled WGS sequence"/>
</dbReference>
<evidence type="ECO:0000256" key="4">
    <source>
        <dbReference type="ARBA" id="ARBA00022490"/>
    </source>
</evidence>
<organism evidence="8 9">
    <name type="scientific">Maudiozyma barnettii</name>
    <dbReference type="NCBI Taxonomy" id="61262"/>
    <lineage>
        <taxon>Eukaryota</taxon>
        <taxon>Fungi</taxon>
        <taxon>Dikarya</taxon>
        <taxon>Ascomycota</taxon>
        <taxon>Saccharomycotina</taxon>
        <taxon>Saccharomycetes</taxon>
        <taxon>Saccharomycetales</taxon>
        <taxon>Saccharomycetaceae</taxon>
        <taxon>Maudiozyma</taxon>
    </lineage>
</organism>
<evidence type="ECO:0000256" key="3">
    <source>
        <dbReference type="ARBA" id="ARBA00022448"/>
    </source>
</evidence>
<dbReference type="GeneID" id="64859582"/>
<keyword evidence="5" id="KW-0653">Protein transport</keyword>
<dbReference type="FunFam" id="1.25.10.10:FF:000244">
    <property type="entry name" value="Nonsense-mediated mRNA decay protein"/>
    <property type="match status" value="1"/>
</dbReference>
<keyword evidence="4" id="KW-0963">Cytoplasm</keyword>
<dbReference type="GO" id="GO:0005635">
    <property type="term" value="C:nuclear envelope"/>
    <property type="evidence" value="ECO:0007669"/>
    <property type="project" value="TreeGrafter"/>
</dbReference>
<dbReference type="GO" id="GO:0031267">
    <property type="term" value="F:small GTPase binding"/>
    <property type="evidence" value="ECO:0007669"/>
    <property type="project" value="InterPro"/>
</dbReference>
<dbReference type="InterPro" id="IPR016024">
    <property type="entry name" value="ARM-type_fold"/>
</dbReference>
<gene>
    <name evidence="8" type="ORF">KABA2_10S00594</name>
</gene>
<dbReference type="AlphaFoldDB" id="A0A8H2ZK11"/>
<comment type="subcellular location">
    <subcellularLocation>
        <location evidence="2">Cytoplasm</location>
    </subcellularLocation>
    <subcellularLocation>
        <location evidence="1">Nucleus</location>
    </subcellularLocation>
</comment>
<keyword evidence="9" id="KW-1185">Reference proteome</keyword>
<evidence type="ECO:0000313" key="8">
    <source>
        <dbReference type="EMBL" id="CAB4256503.1"/>
    </source>
</evidence>
<comment type="caution">
    <text evidence="8">The sequence shown here is derived from an EMBL/GenBank/DDBJ whole genome shotgun (WGS) entry which is preliminary data.</text>
</comment>
<dbReference type="SMART" id="SM00913">
    <property type="entry name" value="IBN_N"/>
    <property type="match status" value="1"/>
</dbReference>
<protein>
    <submittedName>
        <fullName evidence="8">Similar to Saccharomyces cerevisiae YJR132W NMD5 Karyopherin, a carrier protein involved in nuclear import of proteins</fullName>
    </submittedName>
</protein>
<dbReference type="PROSITE" id="PS50166">
    <property type="entry name" value="IMPORTIN_B_NT"/>
    <property type="match status" value="1"/>
</dbReference>
<dbReference type="Gene3D" id="1.25.10.10">
    <property type="entry name" value="Leucine-rich Repeat Variant"/>
    <property type="match status" value="1"/>
</dbReference>
<dbReference type="EMBL" id="CAEFZW010000010">
    <property type="protein sequence ID" value="CAB4256503.1"/>
    <property type="molecule type" value="Genomic_DNA"/>
</dbReference>
<proteinExistence type="predicted"/>
<dbReference type="InterPro" id="IPR011989">
    <property type="entry name" value="ARM-like"/>
</dbReference>
<feature type="domain" description="Importin N-terminal" evidence="7">
    <location>
        <begin position="24"/>
        <end position="105"/>
    </location>
</feature>
<dbReference type="SUPFAM" id="SSF48371">
    <property type="entry name" value="ARM repeat"/>
    <property type="match status" value="1"/>
</dbReference>
<dbReference type="GO" id="GO:0005829">
    <property type="term" value="C:cytosol"/>
    <property type="evidence" value="ECO:0007669"/>
    <property type="project" value="TreeGrafter"/>
</dbReference>
<sequence length="1055" mass="120470">MDANGLLQCFASTLDHDATIRSHAETQLKETSKAPGFLGACLDIISSNEIPENIKLSASLYFKNKIVYGWVISAYSASKNELLNRGVDNDEKPVVQDMIIQTMLQCSSNSPHCLRVLRPALKTIILEEYPKGKWNDLLPKSLELLSNSDINVAHVGLICLSEIFRTFRYKENDDRQELEKLILQYFPDLLAYANNTLLKEGANMTDPKIGELLILILKIYKFVTYHDLPFTLQRAEFFVPWANLFVSIIQAPLSDSIMNIIDIDQRKQNPWVKCKKWSYANLFRLFYRYASQTLSGRFDYSDFKALYMDEFLPQLLTLLFQQIEEWGRGSIWLSDESLYYVLSFLEQAVTQKDPWKLITPHYSTILQHVIFPLLRPTEETLDEFESDPQEYIHRNLELWNDDYSPDIAAISLLTTAVNKRGKTTIQPTMEFFIETLQANCGDFNSLTLQNAVNIEAAFRIFSNILDRLTLKGSPYSNEIEGFAKTFIFPFFNSQFGFLQSRVCEIVSKLGLIEFKDPSTIETIYRGITKCLNDTSDCLPINLSAALALQTFVQDTYFQQAMSESVVPIMQKLLELSNQFESDSIAGVMQEFVEQFAEQLQPFGVELVNNLIQQFLKLAIDLNDASNIDPSNYMNGENLPDESDKQMAALGILSTIISLLLSFENSVDIVKSLEQSFYSAAEFILNNQLDDFYREVCEFYENSTFLLRDITPVTWKILELIGQCNSKEDSMVTYFLEDFMLIFNNIFVYGSAELQKNDFYCKILYEVYNNTNIDEDSDFDEINTIFDYGQKLLLSLGPQISATIRESILQNAITCILINKTDLKKHIVFGVTTFNAIIASMVSAPVESIKFVYNHGCLPLFFDVWLTVYIPNFKRIYDIKLSIMALLNLIGQLPPQEISQMSIEQVLPSLGNSLVHLMFKYPQAELELIDKRKEFTSSAFGNDVQTPWSDAIELNDDDDDDNSTVDERTFENYLEMMKKDNGGGNFADGLTFDDDETFDDLEEDPLTKSILDDININTVFKTSMNEFPTSNSAMYQAAFANVSNEDQASLAHLLGN</sequence>
<evidence type="ECO:0000256" key="5">
    <source>
        <dbReference type="ARBA" id="ARBA00022927"/>
    </source>
</evidence>
<evidence type="ECO:0000313" key="9">
    <source>
        <dbReference type="Proteomes" id="UP000644660"/>
    </source>
</evidence>
<dbReference type="GO" id="GO:0006606">
    <property type="term" value="P:protein import into nucleus"/>
    <property type="evidence" value="ECO:0007669"/>
    <property type="project" value="TreeGrafter"/>
</dbReference>
<evidence type="ECO:0000259" key="7">
    <source>
        <dbReference type="PROSITE" id="PS50166"/>
    </source>
</evidence>
<dbReference type="RefSeq" id="XP_041408347.1">
    <property type="nucleotide sequence ID" value="XM_041552413.1"/>
</dbReference>
<dbReference type="PANTHER" id="PTHR10997">
    <property type="entry name" value="IMPORTIN-7, 8, 11"/>
    <property type="match status" value="1"/>
</dbReference>
<reference evidence="8 9" key="1">
    <citation type="submission" date="2020-05" db="EMBL/GenBank/DDBJ databases">
        <authorList>
            <person name="Casaregola S."/>
            <person name="Devillers H."/>
            <person name="Grondin C."/>
        </authorList>
    </citation>
    <scope>NUCLEOTIDE SEQUENCE [LARGE SCALE GENOMIC DNA]</scope>
    <source>
        <strain evidence="8 9">CLIB 1767</strain>
    </source>
</reference>
<dbReference type="Pfam" id="PF03810">
    <property type="entry name" value="IBN_N"/>
    <property type="match status" value="1"/>
</dbReference>
<dbReference type="PANTHER" id="PTHR10997:SF18">
    <property type="entry name" value="D-IMPORTIN 7_RANBP7"/>
    <property type="match status" value="1"/>
</dbReference>
<dbReference type="OrthoDB" id="760868at2759"/>
<name>A0A8H2ZK11_9SACH</name>